<dbReference type="Proteomes" id="UP001152799">
    <property type="component" value="Chromosome 2"/>
</dbReference>
<feature type="region of interest" description="Disordered" evidence="1">
    <location>
        <begin position="776"/>
        <end position="812"/>
    </location>
</feature>
<feature type="compositionally biased region" description="Polar residues" evidence="1">
    <location>
        <begin position="471"/>
        <end position="480"/>
    </location>
</feature>
<protein>
    <recommendedName>
        <fullName evidence="2">C2H2-type domain-containing protein</fullName>
    </recommendedName>
</protein>
<name>A0A9N9MK46_9CUCU</name>
<sequence>MNREDFDEGPAANTYNDTSEDEDEPLIPVWKCLDCVTRFPVKQLLYEHLLDHIKQPVVEIDIIPKLERISSPHPPLKLTLKTNGGDNKFEIVTPNTSPSSSDPGCTSNSLDEVSTEAAEFDGKHEENYEEDFYKIDEVNDELEIKDQAGSPFDNGEIEGEDSRSSIGGSAHSFENLQEENDEHSEINFSPNLAEVIGGAFLADINSPVSFAESPTGQDESQGSPREEKHDTKEEKHNTQEQKYNIDQSSENHNDNTAEVDTLSNGNHATSHHTYGGIPGAEPTPPPEPSPTGSTEYPKIKIKTTGLFKDPEPRGCTITEITDDNPTGESSQNNSAPVWTTPSLDDPLKLPDSDSLLSMFNERNNKDLGYSSNSDNEFISLDTFNERNRGQSMQLYNPNNAVATTSSLQSIAGLPMQALAQQVSRMNPGNGQGLHQQNVLINIQQFPTPPQAPYPPQQHQHYPPHYPPPHPGQNNMHQPYQYQPAGSMYPGFPAPGYPQQHPQQPHMQPPQQHQMGQMQQPQHQMGQMQQLPMGQQPAGPRGGPGQQPNNMGQSSQGQTMPPPNQIPQPPNSMQSGYRPPMAPGNRPPNPRGGQPGGMRMPGGNQRPLMNQRAPNMRPRAPMVRPRGAGALPPMRGQMRPRMGTPQNGIRPGQKPLPKRNTDQNAAGLQTKRKRLEVLPNDDDDDCQVIFTQPKNTGLQIEHIQGASEAVDNAIMKLPDSITLSVRPPAPKSASSPQKSEAKAVANVLASRGITVTPSAKPKEAPKQASPTAMSLNGAVSIVPPSKGGAKAADGLPTVDLTDDAPSDSANRHRPGLPYRCDLCPATYPNAIGLNKHRQTYHKTTSGMSELGIPLINLKQPGIMQKLSQFGVNHYIPMPSAGPGGTYAIPIINSKTPGAMVSALDSTQMLTLGPVRNILRAGVNSNTNTPGKK</sequence>
<organism evidence="3 4">
    <name type="scientific">Ceutorhynchus assimilis</name>
    <name type="common">cabbage seed weevil</name>
    <dbReference type="NCBI Taxonomy" id="467358"/>
    <lineage>
        <taxon>Eukaryota</taxon>
        <taxon>Metazoa</taxon>
        <taxon>Ecdysozoa</taxon>
        <taxon>Arthropoda</taxon>
        <taxon>Hexapoda</taxon>
        <taxon>Insecta</taxon>
        <taxon>Pterygota</taxon>
        <taxon>Neoptera</taxon>
        <taxon>Endopterygota</taxon>
        <taxon>Coleoptera</taxon>
        <taxon>Polyphaga</taxon>
        <taxon>Cucujiformia</taxon>
        <taxon>Curculionidae</taxon>
        <taxon>Ceutorhynchinae</taxon>
        <taxon>Ceutorhynchus</taxon>
    </lineage>
</organism>
<dbReference type="SMART" id="SM00355">
    <property type="entry name" value="ZnF_C2H2"/>
    <property type="match status" value="2"/>
</dbReference>
<evidence type="ECO:0000313" key="3">
    <source>
        <dbReference type="EMBL" id="CAG9764735.1"/>
    </source>
</evidence>
<feature type="domain" description="C2H2-type" evidence="2">
    <location>
        <begin position="32"/>
        <end position="52"/>
    </location>
</feature>
<feature type="domain" description="C2H2-type" evidence="2">
    <location>
        <begin position="819"/>
        <end position="840"/>
    </location>
</feature>
<feature type="region of interest" description="Disordered" evidence="1">
    <location>
        <begin position="147"/>
        <end position="189"/>
    </location>
</feature>
<feature type="compositionally biased region" description="Pro residues" evidence="1">
    <location>
        <begin position="559"/>
        <end position="569"/>
    </location>
</feature>
<feature type="region of interest" description="Disordered" evidence="1">
    <location>
        <begin position="445"/>
        <end position="672"/>
    </location>
</feature>
<feature type="compositionally biased region" description="Pro residues" evidence="1">
    <location>
        <begin position="446"/>
        <end position="455"/>
    </location>
</feature>
<feature type="region of interest" description="Disordered" evidence="1">
    <location>
        <begin position="1"/>
        <end position="23"/>
    </location>
</feature>
<accession>A0A9N9MK46</accession>
<keyword evidence="4" id="KW-1185">Reference proteome</keyword>
<dbReference type="OrthoDB" id="5982876at2759"/>
<feature type="region of interest" description="Disordered" evidence="1">
    <location>
        <begin position="207"/>
        <end position="344"/>
    </location>
</feature>
<evidence type="ECO:0000313" key="4">
    <source>
        <dbReference type="Proteomes" id="UP001152799"/>
    </source>
</evidence>
<reference evidence="3" key="1">
    <citation type="submission" date="2022-01" db="EMBL/GenBank/DDBJ databases">
        <authorList>
            <person name="King R."/>
        </authorList>
    </citation>
    <scope>NUCLEOTIDE SEQUENCE</scope>
</reference>
<feature type="compositionally biased region" description="Polar residues" evidence="1">
    <location>
        <begin position="207"/>
        <end position="223"/>
    </location>
</feature>
<dbReference type="EMBL" id="OU892278">
    <property type="protein sequence ID" value="CAG9764735.1"/>
    <property type="molecule type" value="Genomic_DNA"/>
</dbReference>
<dbReference type="InterPro" id="IPR013087">
    <property type="entry name" value="Znf_C2H2_type"/>
</dbReference>
<feature type="compositionally biased region" description="Low complexity" evidence="1">
    <location>
        <begin position="496"/>
        <end position="538"/>
    </location>
</feature>
<feature type="compositionally biased region" description="Basic and acidic residues" evidence="1">
    <location>
        <begin position="224"/>
        <end position="239"/>
    </location>
</feature>
<evidence type="ECO:0000256" key="1">
    <source>
        <dbReference type="SAM" id="MobiDB-lite"/>
    </source>
</evidence>
<dbReference type="PROSITE" id="PS00028">
    <property type="entry name" value="ZINC_FINGER_C2H2_1"/>
    <property type="match status" value="2"/>
</dbReference>
<feature type="compositionally biased region" description="Polar residues" evidence="1">
    <location>
        <begin position="164"/>
        <end position="175"/>
    </location>
</feature>
<feature type="region of interest" description="Disordered" evidence="1">
    <location>
        <begin position="722"/>
        <end position="743"/>
    </location>
</feature>
<dbReference type="AlphaFoldDB" id="A0A9N9MK46"/>
<feature type="compositionally biased region" description="Polar residues" evidence="1">
    <location>
        <begin position="256"/>
        <end position="272"/>
    </location>
</feature>
<gene>
    <name evidence="3" type="ORF">CEUTPL_LOCUS5367</name>
</gene>
<evidence type="ECO:0000259" key="2">
    <source>
        <dbReference type="PROSITE" id="PS00028"/>
    </source>
</evidence>
<proteinExistence type="predicted"/>
<feature type="compositionally biased region" description="Pro residues" evidence="1">
    <location>
        <begin position="579"/>
        <end position="589"/>
    </location>
</feature>
<feature type="compositionally biased region" description="Polar residues" evidence="1">
    <location>
        <begin position="323"/>
        <end position="340"/>
    </location>
</feature>